<proteinExistence type="predicted"/>
<evidence type="ECO:0000313" key="1">
    <source>
        <dbReference type="EMBL" id="QHA07542.1"/>
    </source>
</evidence>
<dbReference type="EMBL" id="CP047020">
    <property type="protein sequence ID" value="QHA07542.1"/>
    <property type="molecule type" value="Genomic_DNA"/>
</dbReference>
<dbReference type="KEGG" id="sbro:GQF42_33315"/>
<dbReference type="Proteomes" id="UP000436138">
    <property type="component" value="Chromosome"/>
</dbReference>
<evidence type="ECO:0000313" key="2">
    <source>
        <dbReference type="Proteomes" id="UP000436138"/>
    </source>
</evidence>
<sequence length="73" mass="7844">MWAEPGTGSYRAYSGVSALIPAFPQEIGEVADDLRSYESTRCLPWPANSFMVSVTDPVGVLSGVLGPLRVNRT</sequence>
<dbReference type="AlphaFoldDB" id="A0A6I6N840"/>
<name>A0A6I6N840_9ACTN</name>
<reference evidence="1 2" key="1">
    <citation type="submission" date="2019-12" db="EMBL/GenBank/DDBJ databases">
        <title>Streptomyces sp. strain T44 isolated from rhizosphere soil of Broussonetia papyrifera.</title>
        <authorList>
            <person name="Mo P."/>
        </authorList>
    </citation>
    <scope>NUCLEOTIDE SEQUENCE [LARGE SCALE GENOMIC DNA]</scope>
    <source>
        <strain evidence="1 2">T44</strain>
    </source>
</reference>
<organism evidence="1 2">
    <name type="scientific">Streptomyces broussonetiae</name>
    <dbReference type="NCBI Taxonomy" id="2686304"/>
    <lineage>
        <taxon>Bacteria</taxon>
        <taxon>Bacillati</taxon>
        <taxon>Actinomycetota</taxon>
        <taxon>Actinomycetes</taxon>
        <taxon>Kitasatosporales</taxon>
        <taxon>Streptomycetaceae</taxon>
        <taxon>Streptomyces</taxon>
    </lineage>
</organism>
<protein>
    <submittedName>
        <fullName evidence="1">Uncharacterized protein</fullName>
    </submittedName>
</protein>
<gene>
    <name evidence="1" type="ORF">GQF42_33315</name>
</gene>
<keyword evidence="2" id="KW-1185">Reference proteome</keyword>
<accession>A0A6I6N840</accession>